<feature type="domain" description="Secretion system C-terminal sorting" evidence="3">
    <location>
        <begin position="759"/>
        <end position="831"/>
    </location>
</feature>
<sequence length="832" mass="90533">MKNYYLLLTFLMSVCAAWAQDYRQMIAQGTYTVAEIQAVAEAHFAQVGTERGKGYKPYKRWEYQALRNVDENGMLRSPEFYYNALEEWNDYVNENFPLARTTVGAWEDMGPTSWNATSGWNPGVGRITSIAVEEANPMHIVVGGESGGVWRSTDGGLTWTVLTDDLSNLYVYALTIDPVVNTTYFWGSTSGIIFKSTDSGSTWNVLADVGSGAVNKILIDPTNTNNMYCSVQGGGIFKSTDAGVTWDRILPSVFNGYDVEFKPDGLYSTIYASGNGVYMSTDSGANFTTLSGFSGGPKMIGVSPQDASVVYVLEASNGSFGNLYKSLDSGATFTTIDHAGKNYFGYSSNPEDPNDAGVGQAPRDMDIAISPTDINDVHIAGVNTWRSTDGGLTFSITSQWTPGNANAQNIGYCHADVDLMMFVNDELYVGTDGGIFVAETPTVVSSGYYKDLTSGLGIRQFYKIGISQTNPVIVTGGSQDNGSSIMGSDGSWTDWLGADGMEGFIDNNNTSTVYGTSQFGTLYKSFNGGASQAFIATPGSGNWITPFEQDPLNANTIYVGYSRVHKSTNGGSSWATVSQNFGGPLNHLKVAQTNGNIQYAARGSSLYKNNLVGIVTDWNQLSGFFGSINSIAIHPSDPNKVAIATTGNEKVYVSTNGGTSWTSYKLNLPNFNAQALVWHDNGEDGLYLGMNYGVYYIDNTYSEWQPFSNNLPNVEISELEINTAENKIYAATYGRGLWRSNIFDASLSVSDLELNTIAMYPNPATKEITLEWDRGNQVSIRIYDALGKLMYFSKNESLAEPKRIDISNYTSGLYFVKINNINGVVTKKLTVK</sequence>
<protein>
    <submittedName>
        <fullName evidence="4">T9SS type A sorting domain-containing protein</fullName>
    </submittedName>
</protein>
<keyword evidence="1 2" id="KW-0732">Signal</keyword>
<dbReference type="PANTHER" id="PTHR43739:SF5">
    <property type="entry name" value="EXO-ALPHA-SIALIDASE"/>
    <property type="match status" value="1"/>
</dbReference>
<dbReference type="CDD" id="cd15482">
    <property type="entry name" value="Sialidase_non-viral"/>
    <property type="match status" value="1"/>
</dbReference>
<feature type="signal peptide" evidence="2">
    <location>
        <begin position="1"/>
        <end position="19"/>
    </location>
</feature>
<evidence type="ECO:0000259" key="3">
    <source>
        <dbReference type="Pfam" id="PF18962"/>
    </source>
</evidence>
<dbReference type="Gene3D" id="2.130.10.10">
    <property type="entry name" value="YVTN repeat-like/Quinoprotein amine dehydrogenase"/>
    <property type="match status" value="4"/>
</dbReference>
<dbReference type="InterPro" id="IPR052025">
    <property type="entry name" value="Xyloglucanase_GH74"/>
</dbReference>
<dbReference type="InterPro" id="IPR026444">
    <property type="entry name" value="Secre_tail"/>
</dbReference>
<evidence type="ECO:0000313" key="4">
    <source>
        <dbReference type="EMBL" id="MCK8479648.1"/>
    </source>
</evidence>
<organism evidence="4 5">
    <name type="scientific">Psychroserpens algicola</name>
    <dbReference type="NCBI Taxonomy" id="1719034"/>
    <lineage>
        <taxon>Bacteria</taxon>
        <taxon>Pseudomonadati</taxon>
        <taxon>Bacteroidota</taxon>
        <taxon>Flavobacteriia</taxon>
        <taxon>Flavobacteriales</taxon>
        <taxon>Flavobacteriaceae</taxon>
        <taxon>Psychroserpens</taxon>
    </lineage>
</organism>
<proteinExistence type="predicted"/>
<name>A0ABT0H5K6_9FLAO</name>
<dbReference type="NCBIfam" id="TIGR04183">
    <property type="entry name" value="Por_Secre_tail"/>
    <property type="match status" value="1"/>
</dbReference>
<gene>
    <name evidence="4" type="ORF">MUY34_03390</name>
</gene>
<dbReference type="Proteomes" id="UP001203687">
    <property type="component" value="Unassembled WGS sequence"/>
</dbReference>
<evidence type="ECO:0000313" key="5">
    <source>
        <dbReference type="Proteomes" id="UP001203687"/>
    </source>
</evidence>
<dbReference type="Pfam" id="PF18962">
    <property type="entry name" value="Por_Secre_tail"/>
    <property type="match status" value="1"/>
</dbReference>
<dbReference type="PANTHER" id="PTHR43739">
    <property type="entry name" value="XYLOGLUCANASE (EUROFUNG)"/>
    <property type="match status" value="1"/>
</dbReference>
<dbReference type="RefSeq" id="WP_248411923.1">
    <property type="nucleotide sequence ID" value="NZ_JALPQF010000002.1"/>
</dbReference>
<dbReference type="EMBL" id="JALPQF010000002">
    <property type="protein sequence ID" value="MCK8479648.1"/>
    <property type="molecule type" value="Genomic_DNA"/>
</dbReference>
<evidence type="ECO:0000256" key="1">
    <source>
        <dbReference type="ARBA" id="ARBA00022729"/>
    </source>
</evidence>
<keyword evidence="5" id="KW-1185">Reference proteome</keyword>
<dbReference type="InterPro" id="IPR015943">
    <property type="entry name" value="WD40/YVTN_repeat-like_dom_sf"/>
</dbReference>
<accession>A0ABT0H5K6</accession>
<dbReference type="SUPFAM" id="SSF110296">
    <property type="entry name" value="Oligoxyloglucan reducing end-specific cellobiohydrolase"/>
    <property type="match status" value="2"/>
</dbReference>
<feature type="chain" id="PRO_5045211617" evidence="2">
    <location>
        <begin position="20"/>
        <end position="832"/>
    </location>
</feature>
<reference evidence="4" key="1">
    <citation type="submission" date="2022-04" db="EMBL/GenBank/DDBJ databases">
        <authorList>
            <person name="Ren T."/>
        </authorList>
    </citation>
    <scope>NUCLEOTIDE SEQUENCE</scope>
    <source>
        <strain evidence="4">F63249</strain>
    </source>
</reference>
<evidence type="ECO:0000256" key="2">
    <source>
        <dbReference type="SAM" id="SignalP"/>
    </source>
</evidence>
<comment type="caution">
    <text evidence="4">The sequence shown here is derived from an EMBL/GenBank/DDBJ whole genome shotgun (WGS) entry which is preliminary data.</text>
</comment>